<evidence type="ECO:0000256" key="1">
    <source>
        <dbReference type="ARBA" id="ARBA00008102"/>
    </source>
</evidence>
<evidence type="ECO:0000256" key="4">
    <source>
        <dbReference type="ARBA" id="ARBA00023121"/>
    </source>
</evidence>
<dbReference type="Pfam" id="PF05351">
    <property type="entry name" value="GMP_PDE_delta"/>
    <property type="match status" value="1"/>
</dbReference>
<keyword evidence="2" id="KW-0813">Transport</keyword>
<gene>
    <name evidence="6" type="ORF">DUNSADRAFT_1009</name>
</gene>
<reference evidence="6" key="1">
    <citation type="submission" date="2017-08" db="EMBL/GenBank/DDBJ databases">
        <authorList>
            <person name="Polle J.E."/>
            <person name="Barry K."/>
            <person name="Cushman J."/>
            <person name="Schmutz J."/>
            <person name="Tran D."/>
            <person name="Hathwaick L.T."/>
            <person name="Yim W.C."/>
            <person name="Jenkins J."/>
            <person name="Mckie-Krisberg Z.M."/>
            <person name="Prochnik S."/>
            <person name="Lindquist E."/>
            <person name="Dockter R.B."/>
            <person name="Adam C."/>
            <person name="Molina H."/>
            <person name="Bunkerborg J."/>
            <person name="Jin E."/>
            <person name="Buchheim M."/>
            <person name="Magnuson J."/>
        </authorList>
    </citation>
    <scope>NUCLEOTIDE SEQUENCE</scope>
    <source>
        <strain evidence="6">CCAP 19/18</strain>
    </source>
</reference>
<dbReference type="EMBL" id="MU070543">
    <property type="protein sequence ID" value="KAF5827271.1"/>
    <property type="molecule type" value="Genomic_DNA"/>
</dbReference>
<accession>A0ABQ7FY33</accession>
<keyword evidence="7" id="KW-1185">Reference proteome</keyword>
<dbReference type="PANTHER" id="PTHR12951">
    <property type="entry name" value="RETINAL PROTEIN 4"/>
    <property type="match status" value="1"/>
</dbReference>
<comment type="caution">
    <text evidence="6">The sequence shown here is derived from an EMBL/GenBank/DDBJ whole genome shotgun (WGS) entry which is preliminary data.</text>
</comment>
<dbReference type="Gene3D" id="2.70.50.40">
    <property type="entry name" value="GMP phosphodiesterase, delta subunit"/>
    <property type="match status" value="1"/>
</dbReference>
<dbReference type="InterPro" id="IPR037036">
    <property type="entry name" value="PDED_dom_sf"/>
</dbReference>
<evidence type="ECO:0000259" key="5">
    <source>
        <dbReference type="Pfam" id="PF05351"/>
    </source>
</evidence>
<keyword evidence="3" id="KW-0653">Protein transport</keyword>
<evidence type="ECO:0000313" key="6">
    <source>
        <dbReference type="EMBL" id="KAF5827271.1"/>
    </source>
</evidence>
<organism evidence="6 7">
    <name type="scientific">Dunaliella salina</name>
    <name type="common">Green alga</name>
    <name type="synonym">Protococcus salinus</name>
    <dbReference type="NCBI Taxonomy" id="3046"/>
    <lineage>
        <taxon>Eukaryota</taxon>
        <taxon>Viridiplantae</taxon>
        <taxon>Chlorophyta</taxon>
        <taxon>core chlorophytes</taxon>
        <taxon>Chlorophyceae</taxon>
        <taxon>CS clade</taxon>
        <taxon>Chlamydomonadales</taxon>
        <taxon>Dunaliellaceae</taxon>
        <taxon>Dunaliella</taxon>
    </lineage>
</organism>
<dbReference type="InterPro" id="IPR014756">
    <property type="entry name" value="Ig_E-set"/>
</dbReference>
<evidence type="ECO:0000313" key="7">
    <source>
        <dbReference type="Proteomes" id="UP000815325"/>
    </source>
</evidence>
<dbReference type="InterPro" id="IPR008015">
    <property type="entry name" value="PDED_dom"/>
</dbReference>
<dbReference type="Proteomes" id="UP000815325">
    <property type="component" value="Unassembled WGS sequence"/>
</dbReference>
<protein>
    <submittedName>
        <fullName evidence="6">Centriole proteome protein</fullName>
    </submittedName>
</protein>
<comment type="similarity">
    <text evidence="1">Belongs to the PDE6D/unc-119 family.</text>
</comment>
<evidence type="ECO:0000256" key="2">
    <source>
        <dbReference type="ARBA" id="ARBA00022448"/>
    </source>
</evidence>
<evidence type="ECO:0000256" key="3">
    <source>
        <dbReference type="ARBA" id="ARBA00022927"/>
    </source>
</evidence>
<name>A0ABQ7FY33_DUNSA</name>
<dbReference type="PANTHER" id="PTHR12951:SF1">
    <property type="entry name" value="PROTEIN UNC-119 HOMOLOG"/>
    <property type="match status" value="1"/>
</dbReference>
<feature type="domain" description="GMP phosphodiesterase delta subunit" evidence="5">
    <location>
        <begin position="25"/>
        <end position="179"/>
    </location>
</feature>
<proteinExistence type="inferred from homology"/>
<sequence>MSVTPQKVLQTIKSPTPRYLCPLDANKYGVEFLKFVVADNDSKTVVYESPSLEGLSLADLPPVENEDQLRSVKYTFPRNFLKFNTVRTALEFKIGPQPLNDFRMIELHYFKNKLVRTYDFSFGFCIPNSVNTWEAIYDLPEYKDDQILEYVKNPYGHKSDSFYFVGQELIMHNKAEYQYV</sequence>
<dbReference type="SUPFAM" id="SSF81296">
    <property type="entry name" value="E set domains"/>
    <property type="match status" value="1"/>
</dbReference>
<dbReference type="InterPro" id="IPR051519">
    <property type="entry name" value="PDE6D_unc-119_myristoyl-bd"/>
</dbReference>
<keyword evidence="4" id="KW-0446">Lipid-binding</keyword>